<organism evidence="1 2">
    <name type="scientific">Paenibacillus popilliae ATCC 14706</name>
    <dbReference type="NCBI Taxonomy" id="1212764"/>
    <lineage>
        <taxon>Bacteria</taxon>
        <taxon>Bacillati</taxon>
        <taxon>Bacillota</taxon>
        <taxon>Bacilli</taxon>
        <taxon>Bacillales</taxon>
        <taxon>Paenibacillaceae</taxon>
        <taxon>Paenibacillus</taxon>
    </lineage>
</organism>
<proteinExistence type="predicted"/>
<evidence type="ECO:0000313" key="2">
    <source>
        <dbReference type="Proteomes" id="UP000029453"/>
    </source>
</evidence>
<comment type="caution">
    <text evidence="1">The sequence shown here is derived from an EMBL/GenBank/DDBJ whole genome shotgun (WGS) entry which is preliminary data.</text>
</comment>
<accession>M9M2A4</accession>
<dbReference type="Proteomes" id="UP000029453">
    <property type="component" value="Unassembled WGS sequence"/>
</dbReference>
<feature type="non-terminal residue" evidence="1">
    <location>
        <position position="39"/>
    </location>
</feature>
<reference evidence="1 2" key="1">
    <citation type="submission" date="2012-10" db="EMBL/GenBank/DDBJ databases">
        <title>Draft Genome Sequence of Paenibacillus popilliae ATCC 14706T.</title>
        <authorList>
            <person name="Iiyama K."/>
            <person name="Mori K."/>
            <person name="Mon H."/>
            <person name="Chieda Y."/>
            <person name="Lee J.M."/>
            <person name="Kusakabe T."/>
            <person name="Tashiro K."/>
            <person name="Asano S."/>
            <person name="Yasunaga-Aoki C."/>
            <person name="Shimizu S."/>
        </authorList>
    </citation>
    <scope>NUCLEOTIDE SEQUENCE [LARGE SCALE GENOMIC DNA]</scope>
    <source>
        <strain evidence="1 2">ATCC 14706</strain>
    </source>
</reference>
<gene>
    <name evidence="1" type="ORF">PPOP_2445</name>
</gene>
<sequence>MVVYGKNKDLGGEITDEKEDDVKKIKSNPSYCYVNKLQL</sequence>
<protein>
    <submittedName>
        <fullName evidence="1">Uncharacterized protein</fullName>
    </submittedName>
</protein>
<evidence type="ECO:0000313" key="1">
    <source>
        <dbReference type="EMBL" id="GAC43079.1"/>
    </source>
</evidence>
<keyword evidence="2" id="KW-1185">Reference proteome</keyword>
<dbReference type="EMBL" id="BALG01000175">
    <property type="protein sequence ID" value="GAC43079.1"/>
    <property type="molecule type" value="Genomic_DNA"/>
</dbReference>
<dbReference type="AlphaFoldDB" id="M9M2A4"/>
<name>M9M2A4_PAEPP</name>